<dbReference type="GO" id="GO:0016491">
    <property type="term" value="F:oxidoreductase activity"/>
    <property type="evidence" value="ECO:0007669"/>
    <property type="project" value="InterPro"/>
</dbReference>
<keyword evidence="3" id="KW-1185">Reference proteome</keyword>
<reference evidence="3" key="1">
    <citation type="submission" date="2015-03" db="EMBL/GenBank/DDBJ databases">
        <authorList>
            <person name="Ferrari E."/>
            <person name="Walter M.C."/>
            <person name="Huptas C."/>
            <person name="Scherer S."/>
            <person name="Mueller-Herbst S."/>
        </authorList>
    </citation>
    <scope>NUCLEOTIDE SEQUENCE [LARGE SCALE GENOMIC DNA]</scope>
    <source>
        <strain evidence="3">LWP01</strain>
    </source>
</reference>
<evidence type="ECO:0000313" key="2">
    <source>
        <dbReference type="EMBL" id="AQY50205.1"/>
    </source>
</evidence>
<sequence length="308" mass="33065">MKALGFTKFGEPEVFEELELPKPKASEKGVLIKVQAVGINPYDALLRAGTMQKIRPLEFPIVPGSDIVGKIVEVGSKVKNYAIGDIVIAHPAIGGYAEYVATPSYNVVKKPKEMGVEEAAGLASAGITAYYALQIANVKKGENLVIQGASGAVGAIIVQLAKEKGIRVIGIGNSKNADYLSALGVDRVMSYDRGNLAEILKDKGDVVIDASFGGKGAEEGLHYVKKGGRYISLTALPENAEEKQVKAIRMKRTKEMKDKEALGYLADLYRANKLQLKTAEVLTFDLRGVIGAHQLIEKKNVAGKIILK</sequence>
<dbReference type="Pfam" id="PF08240">
    <property type="entry name" value="ADH_N"/>
    <property type="match status" value="1"/>
</dbReference>
<gene>
    <name evidence="2" type="ORF">UE46_03575</name>
</gene>
<dbReference type="AlphaFoldDB" id="A0A1S7FS90"/>
<dbReference type="InterPro" id="IPR052585">
    <property type="entry name" value="Lipid_raft_assoc_Zn_ADH"/>
</dbReference>
<protein>
    <submittedName>
        <fullName evidence="2">Molecular chaperone GroES</fullName>
    </submittedName>
</protein>
<dbReference type="InterPro" id="IPR011032">
    <property type="entry name" value="GroES-like_sf"/>
</dbReference>
<evidence type="ECO:0000259" key="1">
    <source>
        <dbReference type="SMART" id="SM00829"/>
    </source>
</evidence>
<accession>A0A1S7FS90</accession>
<dbReference type="Pfam" id="PF13602">
    <property type="entry name" value="ADH_zinc_N_2"/>
    <property type="match status" value="1"/>
</dbReference>
<dbReference type="Proteomes" id="UP000223060">
    <property type="component" value="Chromosome"/>
</dbReference>
<dbReference type="InterPro" id="IPR013154">
    <property type="entry name" value="ADH-like_N"/>
</dbReference>
<dbReference type="CDD" id="cd05289">
    <property type="entry name" value="MDR_like_2"/>
    <property type="match status" value="1"/>
</dbReference>
<dbReference type="RefSeq" id="WP_036060777.1">
    <property type="nucleotide sequence ID" value="NZ_CP011102.1"/>
</dbReference>
<dbReference type="InterPro" id="IPR020843">
    <property type="entry name" value="ER"/>
</dbReference>
<organism evidence="2 3">
    <name type="scientific">Listeria weihenstephanensis</name>
    <dbReference type="NCBI Taxonomy" id="1006155"/>
    <lineage>
        <taxon>Bacteria</taxon>
        <taxon>Bacillati</taxon>
        <taxon>Bacillota</taxon>
        <taxon>Bacilli</taxon>
        <taxon>Bacillales</taxon>
        <taxon>Listeriaceae</taxon>
        <taxon>Listeria</taxon>
    </lineage>
</organism>
<dbReference type="Gene3D" id="3.90.180.10">
    <property type="entry name" value="Medium-chain alcohol dehydrogenases, catalytic domain"/>
    <property type="match status" value="1"/>
</dbReference>
<dbReference type="Gene3D" id="3.40.50.720">
    <property type="entry name" value="NAD(P)-binding Rossmann-like Domain"/>
    <property type="match status" value="1"/>
</dbReference>
<dbReference type="SUPFAM" id="SSF51735">
    <property type="entry name" value="NAD(P)-binding Rossmann-fold domains"/>
    <property type="match status" value="1"/>
</dbReference>
<name>A0A1S7FS90_9LIST</name>
<proteinExistence type="predicted"/>
<dbReference type="SUPFAM" id="SSF50129">
    <property type="entry name" value="GroES-like"/>
    <property type="match status" value="1"/>
</dbReference>
<feature type="domain" description="Enoyl reductase (ER)" evidence="1">
    <location>
        <begin position="10"/>
        <end position="307"/>
    </location>
</feature>
<dbReference type="PANTHER" id="PTHR43482:SF1">
    <property type="entry name" value="PROTEIN AST1-RELATED"/>
    <property type="match status" value="1"/>
</dbReference>
<dbReference type="KEGG" id="lwi:UE46_03575"/>
<dbReference type="EMBL" id="CP011102">
    <property type="protein sequence ID" value="AQY50205.1"/>
    <property type="molecule type" value="Genomic_DNA"/>
</dbReference>
<evidence type="ECO:0000313" key="3">
    <source>
        <dbReference type="Proteomes" id="UP000223060"/>
    </source>
</evidence>
<dbReference type="PANTHER" id="PTHR43482">
    <property type="entry name" value="PROTEIN AST1-RELATED"/>
    <property type="match status" value="1"/>
</dbReference>
<dbReference type="InterPro" id="IPR036291">
    <property type="entry name" value="NAD(P)-bd_dom_sf"/>
</dbReference>
<dbReference type="SMART" id="SM00829">
    <property type="entry name" value="PKS_ER"/>
    <property type="match status" value="1"/>
</dbReference>